<keyword evidence="5 16" id="KW-0812">Transmembrane</keyword>
<dbReference type="PROSITE" id="PS00108">
    <property type="entry name" value="PROTEIN_KINASE_ST"/>
    <property type="match status" value="1"/>
</dbReference>
<evidence type="ECO:0000256" key="9">
    <source>
        <dbReference type="ARBA" id="ARBA00022840"/>
    </source>
</evidence>
<dbReference type="InterPro" id="IPR032872">
    <property type="entry name" value="WAK_assoc_C"/>
</dbReference>
<evidence type="ECO:0000313" key="18">
    <source>
        <dbReference type="EMBL" id="KAL3748811.1"/>
    </source>
</evidence>
<dbReference type="Gene3D" id="1.10.510.10">
    <property type="entry name" value="Transferase(Phosphotransferase) domain 1"/>
    <property type="match status" value="1"/>
</dbReference>
<evidence type="ECO:0000256" key="15">
    <source>
        <dbReference type="PROSITE-ProRule" id="PRU10141"/>
    </source>
</evidence>
<evidence type="ECO:0000256" key="16">
    <source>
        <dbReference type="SAM" id="Phobius"/>
    </source>
</evidence>
<dbReference type="Pfam" id="PF13947">
    <property type="entry name" value="GUB_WAK_bind"/>
    <property type="match status" value="1"/>
</dbReference>
<accession>A0ABD3LFC3</accession>
<name>A0ABD3LFC3_EUCGL</name>
<comment type="catalytic activity">
    <reaction evidence="14">
        <text>L-seryl-[protein] + ATP = O-phospho-L-seryl-[protein] + ADP + H(+)</text>
        <dbReference type="Rhea" id="RHEA:17989"/>
        <dbReference type="Rhea" id="RHEA-COMP:9863"/>
        <dbReference type="Rhea" id="RHEA-COMP:11604"/>
        <dbReference type="ChEBI" id="CHEBI:15378"/>
        <dbReference type="ChEBI" id="CHEBI:29999"/>
        <dbReference type="ChEBI" id="CHEBI:30616"/>
        <dbReference type="ChEBI" id="CHEBI:83421"/>
        <dbReference type="ChEBI" id="CHEBI:456216"/>
        <dbReference type="EC" id="2.7.11.1"/>
    </reaction>
</comment>
<dbReference type="EC" id="2.7.11.1" evidence="2"/>
<dbReference type="AlphaFoldDB" id="A0ABD3LFC3"/>
<evidence type="ECO:0000256" key="7">
    <source>
        <dbReference type="ARBA" id="ARBA00022741"/>
    </source>
</evidence>
<dbReference type="InterPro" id="IPR000719">
    <property type="entry name" value="Prot_kinase_dom"/>
</dbReference>
<keyword evidence="12" id="KW-0325">Glycoprotein</keyword>
<dbReference type="InterPro" id="IPR008271">
    <property type="entry name" value="Ser/Thr_kinase_AS"/>
</dbReference>
<keyword evidence="6" id="KW-0732">Signal</keyword>
<dbReference type="InterPro" id="IPR011009">
    <property type="entry name" value="Kinase-like_dom_sf"/>
</dbReference>
<dbReference type="GO" id="GO:0005886">
    <property type="term" value="C:plasma membrane"/>
    <property type="evidence" value="ECO:0007669"/>
    <property type="project" value="UniProtKB-ARBA"/>
</dbReference>
<dbReference type="FunFam" id="1.10.510.10:FF:000161">
    <property type="entry name" value="Wall-associated receptor kinase-like 20"/>
    <property type="match status" value="1"/>
</dbReference>
<evidence type="ECO:0000256" key="5">
    <source>
        <dbReference type="ARBA" id="ARBA00022692"/>
    </source>
</evidence>
<dbReference type="Pfam" id="PF00069">
    <property type="entry name" value="Pkinase"/>
    <property type="match status" value="1"/>
</dbReference>
<evidence type="ECO:0000256" key="11">
    <source>
        <dbReference type="ARBA" id="ARBA00023136"/>
    </source>
</evidence>
<dbReference type="InterPro" id="IPR025287">
    <property type="entry name" value="WAK_GUB"/>
</dbReference>
<evidence type="ECO:0000256" key="13">
    <source>
        <dbReference type="ARBA" id="ARBA00047899"/>
    </source>
</evidence>
<dbReference type="FunFam" id="3.30.200.20:FF:000162">
    <property type="entry name" value="Adenine nucleotide alpha hydrolase-like domain kinase"/>
    <property type="match status" value="1"/>
</dbReference>
<evidence type="ECO:0000256" key="3">
    <source>
        <dbReference type="ARBA" id="ARBA00022527"/>
    </source>
</evidence>
<comment type="subcellular location">
    <subcellularLocation>
        <location evidence="1">Membrane</location>
        <topology evidence="1">Single-pass membrane protein</topology>
    </subcellularLocation>
</comment>
<evidence type="ECO:0000256" key="2">
    <source>
        <dbReference type="ARBA" id="ARBA00012513"/>
    </source>
</evidence>
<reference evidence="18 19" key="1">
    <citation type="submission" date="2024-11" db="EMBL/GenBank/DDBJ databases">
        <title>Chromosome-level genome assembly of Eucalyptus globulus Labill. provides insights into its genome evolution.</title>
        <authorList>
            <person name="Li X."/>
        </authorList>
    </citation>
    <scope>NUCLEOTIDE SEQUENCE [LARGE SCALE GENOMIC DNA]</scope>
    <source>
        <strain evidence="18">CL2024</strain>
        <tissue evidence="18">Fresh tender leaves</tissue>
    </source>
</reference>
<dbReference type="GO" id="GO:0005524">
    <property type="term" value="F:ATP binding"/>
    <property type="evidence" value="ECO:0007669"/>
    <property type="project" value="UniProtKB-UniRule"/>
</dbReference>
<dbReference type="Gene3D" id="3.30.200.20">
    <property type="entry name" value="Phosphorylase Kinase, domain 1"/>
    <property type="match status" value="1"/>
</dbReference>
<gene>
    <name evidence="18" type="ORF">ACJRO7_009965</name>
</gene>
<keyword evidence="4" id="KW-0808">Transferase</keyword>
<evidence type="ECO:0000259" key="17">
    <source>
        <dbReference type="PROSITE" id="PS50011"/>
    </source>
</evidence>
<keyword evidence="11 16" id="KW-0472">Membrane</keyword>
<dbReference type="PROSITE" id="PS50011">
    <property type="entry name" value="PROTEIN_KINASE_DOM"/>
    <property type="match status" value="1"/>
</dbReference>
<comment type="caution">
    <text evidence="18">The sequence shown here is derived from an EMBL/GenBank/DDBJ whole genome shotgun (WGS) entry which is preliminary data.</text>
</comment>
<feature type="domain" description="Protein kinase" evidence="17">
    <location>
        <begin position="395"/>
        <end position="670"/>
    </location>
</feature>
<dbReference type="GO" id="GO:0004674">
    <property type="term" value="F:protein serine/threonine kinase activity"/>
    <property type="evidence" value="ECO:0007669"/>
    <property type="project" value="UniProtKB-KW"/>
</dbReference>
<keyword evidence="19" id="KW-1185">Reference proteome</keyword>
<evidence type="ECO:0000256" key="14">
    <source>
        <dbReference type="ARBA" id="ARBA00048679"/>
    </source>
</evidence>
<feature type="transmembrane region" description="Helical" evidence="16">
    <location>
        <begin position="323"/>
        <end position="343"/>
    </location>
</feature>
<evidence type="ECO:0000256" key="8">
    <source>
        <dbReference type="ARBA" id="ARBA00022777"/>
    </source>
</evidence>
<dbReference type="PROSITE" id="PS00107">
    <property type="entry name" value="PROTEIN_KINASE_ATP"/>
    <property type="match status" value="1"/>
</dbReference>
<evidence type="ECO:0000313" key="19">
    <source>
        <dbReference type="Proteomes" id="UP001634007"/>
    </source>
</evidence>
<evidence type="ECO:0000256" key="6">
    <source>
        <dbReference type="ARBA" id="ARBA00022729"/>
    </source>
</evidence>
<evidence type="ECO:0000256" key="1">
    <source>
        <dbReference type="ARBA" id="ARBA00004167"/>
    </source>
</evidence>
<comment type="catalytic activity">
    <reaction evidence="13">
        <text>L-threonyl-[protein] + ATP = O-phospho-L-threonyl-[protein] + ADP + H(+)</text>
        <dbReference type="Rhea" id="RHEA:46608"/>
        <dbReference type="Rhea" id="RHEA-COMP:11060"/>
        <dbReference type="Rhea" id="RHEA-COMP:11605"/>
        <dbReference type="ChEBI" id="CHEBI:15378"/>
        <dbReference type="ChEBI" id="CHEBI:30013"/>
        <dbReference type="ChEBI" id="CHEBI:30616"/>
        <dbReference type="ChEBI" id="CHEBI:61977"/>
        <dbReference type="ChEBI" id="CHEBI:456216"/>
        <dbReference type="EC" id="2.7.11.1"/>
    </reaction>
</comment>
<feature type="binding site" evidence="15">
    <location>
        <position position="423"/>
    </location>
    <ligand>
        <name>ATP</name>
        <dbReference type="ChEBI" id="CHEBI:30616"/>
    </ligand>
</feature>
<dbReference type="Pfam" id="PF14380">
    <property type="entry name" value="WAK_assoc"/>
    <property type="match status" value="1"/>
</dbReference>
<dbReference type="PANTHER" id="PTHR46008:SF61">
    <property type="entry name" value="LEAF RUST 10 DISEASE-RESISTANCE LOCUS RECEPTOR-LIKE PROTEIN KINASE-LIKE 1.1"/>
    <property type="match status" value="1"/>
</dbReference>
<dbReference type="CDD" id="cd14066">
    <property type="entry name" value="STKc_IRAK"/>
    <property type="match status" value="1"/>
</dbReference>
<evidence type="ECO:0000256" key="12">
    <source>
        <dbReference type="ARBA" id="ARBA00023180"/>
    </source>
</evidence>
<dbReference type="SUPFAM" id="SSF56112">
    <property type="entry name" value="Protein kinase-like (PK-like)"/>
    <property type="match status" value="1"/>
</dbReference>
<dbReference type="Proteomes" id="UP001634007">
    <property type="component" value="Unassembled WGS sequence"/>
</dbReference>
<keyword evidence="9 15" id="KW-0067">ATP-binding</keyword>
<keyword evidence="3" id="KW-0723">Serine/threonine-protein kinase</keyword>
<proteinExistence type="predicted"/>
<evidence type="ECO:0000256" key="4">
    <source>
        <dbReference type="ARBA" id="ARBA00022679"/>
    </source>
</evidence>
<dbReference type="EMBL" id="JBJKBG010000002">
    <property type="protein sequence ID" value="KAL3748811.1"/>
    <property type="molecule type" value="Genomic_DNA"/>
</dbReference>
<dbReference type="SMART" id="SM00220">
    <property type="entry name" value="S_TKc"/>
    <property type="match status" value="1"/>
</dbReference>
<sequence length="720" mass="80256">MRRLTNARSGATFRLRSVFLSSKSMNQHNESDWSSRTSSNQPHFDFSANCFPHPLLPVSAILSASFQSQMNLQSFICGACCHRLVLVVVLASLVYQALADDVKYETCAPWNYGYGPNISYPFWISGEQESYCGYPNFEITCVEKYPVLNFPEGEFIIKEIFHANHSILLVDALVYNDTCGAPPHNISFERTPFNLSSTNADFFFYNNCTSPPPPNFAYLVSCPSNYNYSFALFPKEALQETAVYSAVGSCSSPVSVPVHVNANTTSLATMDYRKIMEMGFLLNWTAIDCNDCEESEGRCGFENNNFVCFCQDGPYSQSCNDGFASASGTAGGIAIIAIIIFIYRSRQRKKYKQSSFASRSTSSIYSSRTDFEKGSVYHGLPIFDYNELKNATNNFDPAAELGDGGFGTVFKGKLQDGRVVAVKRLYESNYKRVEQFMNEVEILACLRHPNLVSLYGCTSRQSRRLLLVYEYVPNGTVADHIHGDLAKPGSPPWSTRLKIAIETANALVYLHASDVIHRDVKTNNILLDENFTVKVADFGLSRLFPLNATHVSTAPQGTPGYVDPEYHQCYQLTEKSDVYSFGVVLMELISSLPAVDIMRHRHEINLSALAINKIQSHALHELVDQNLGFDTDNRTREMITAVAELGFQCLEEGHDMRPSMEEVLDTLKEIQNRGDNMEKSDQTNNISDDAVLLKNNTLTFSPVSVAAKWVSNDSTPNASG</sequence>
<protein>
    <recommendedName>
        <fullName evidence="2">non-specific serine/threonine protein kinase</fullName>
        <ecNumber evidence="2">2.7.11.1</ecNumber>
    </recommendedName>
</protein>
<dbReference type="PANTHER" id="PTHR46008">
    <property type="entry name" value="LEAF RUST 10 DISEASE-RESISTANCE LOCUS RECEPTOR-LIKE PROTEIN KINASE-LIKE 1.4"/>
    <property type="match status" value="1"/>
</dbReference>
<keyword evidence="8" id="KW-0418">Kinase</keyword>
<organism evidence="18 19">
    <name type="scientific">Eucalyptus globulus</name>
    <name type="common">Tasmanian blue gum</name>
    <dbReference type="NCBI Taxonomy" id="34317"/>
    <lineage>
        <taxon>Eukaryota</taxon>
        <taxon>Viridiplantae</taxon>
        <taxon>Streptophyta</taxon>
        <taxon>Embryophyta</taxon>
        <taxon>Tracheophyta</taxon>
        <taxon>Spermatophyta</taxon>
        <taxon>Magnoliopsida</taxon>
        <taxon>eudicotyledons</taxon>
        <taxon>Gunneridae</taxon>
        <taxon>Pentapetalae</taxon>
        <taxon>rosids</taxon>
        <taxon>malvids</taxon>
        <taxon>Myrtales</taxon>
        <taxon>Myrtaceae</taxon>
        <taxon>Myrtoideae</taxon>
        <taxon>Eucalypteae</taxon>
        <taxon>Eucalyptus</taxon>
    </lineage>
</organism>
<keyword evidence="10 16" id="KW-1133">Transmembrane helix</keyword>
<evidence type="ECO:0000256" key="10">
    <source>
        <dbReference type="ARBA" id="ARBA00022989"/>
    </source>
</evidence>
<dbReference type="InterPro" id="IPR017441">
    <property type="entry name" value="Protein_kinase_ATP_BS"/>
</dbReference>
<keyword evidence="7 15" id="KW-0547">Nucleotide-binding</keyword>